<dbReference type="GO" id="GO:0005829">
    <property type="term" value="C:cytosol"/>
    <property type="evidence" value="ECO:0007669"/>
    <property type="project" value="TreeGrafter"/>
</dbReference>
<dbReference type="SMART" id="SM00941">
    <property type="entry name" value="PYNP_C"/>
    <property type="match status" value="1"/>
</dbReference>
<dbReference type="GO" id="GO:0006213">
    <property type="term" value="P:pyrimidine nucleoside metabolic process"/>
    <property type="evidence" value="ECO:0007669"/>
    <property type="project" value="InterPro"/>
</dbReference>
<dbReference type="PANTHER" id="PTHR10515:SF0">
    <property type="entry name" value="THYMIDINE PHOSPHORYLASE"/>
    <property type="match status" value="1"/>
</dbReference>
<sequence length="437" mass="47484">MRMIDVIIKKRNGKTLTQEEFNFVANGAAKGTVPDYQLSAFLMACFLNPLSDKETAAFTKAMALSGGRLDFKHIKFPKTDKHSTGGVGDGISVALAPLVACAEVAVPMMSGRGLGHTGGTLDKLEAMKNFTVSVPVKDVYKQVEKTGLCMFGQTKDLAPADKKLYALRDATGTVESRPLIVASILSKKYAEGVGSLLMDVKYGSGAFMQKLEDSRKLAKALVTTAKLLGLKCRAMITYMDQPLGRAIGNANEIYQTIEILKGNKTLAPDFYELLMQEAVQMLLLSGKAKDAKKARAFFEEQIENGNALEKFRQMLKWQGANPDVADHPTKHLKNAKLSYKFCAPKAGYVQHIDAKTAGVAAVLLGAGRNTMEDKIDYGAGIWLEKKAGESVKKGEVIATLYASDKKRLEEGTALFKTAVKLGSKKPAPYQIVKEIIK</sequence>
<dbReference type="Pfam" id="PF00591">
    <property type="entry name" value="Glycos_transf_3"/>
    <property type="match status" value="1"/>
</dbReference>
<dbReference type="InterPro" id="IPR035902">
    <property type="entry name" value="Nuc_phospho_transferase"/>
</dbReference>
<dbReference type="InterPro" id="IPR017872">
    <property type="entry name" value="Pyrmidine_PPase_CS"/>
</dbReference>
<gene>
    <name evidence="8" type="ORF">E7027_06215</name>
</gene>
<evidence type="ECO:0000256" key="4">
    <source>
        <dbReference type="ARBA" id="ARBA00022676"/>
    </source>
</evidence>
<dbReference type="InterPro" id="IPR017459">
    <property type="entry name" value="Glycosyl_Trfase_fam3_N_dom"/>
</dbReference>
<dbReference type="EMBL" id="SUVG01000007">
    <property type="protein sequence ID" value="MBE6421698.1"/>
    <property type="molecule type" value="Genomic_DNA"/>
</dbReference>
<evidence type="ECO:0000259" key="7">
    <source>
        <dbReference type="SMART" id="SM00941"/>
    </source>
</evidence>
<dbReference type="InterPro" id="IPR000053">
    <property type="entry name" value="Thymidine/pyrmidine_PPase"/>
</dbReference>
<dbReference type="PANTHER" id="PTHR10515">
    <property type="entry name" value="THYMIDINE PHOSPHORYLASE"/>
    <property type="match status" value="1"/>
</dbReference>
<dbReference type="InterPro" id="IPR013102">
    <property type="entry name" value="PYNP_C"/>
</dbReference>
<feature type="domain" description="Pyrimidine nucleoside phosphorylase C-terminal" evidence="7">
    <location>
        <begin position="348"/>
        <end position="422"/>
    </location>
</feature>
<keyword evidence="4 8" id="KW-0328">Glycosyltransferase</keyword>
<dbReference type="FunFam" id="3.40.1030.10:FF:000003">
    <property type="entry name" value="Pyrimidine-nucleoside phosphorylase"/>
    <property type="match status" value="1"/>
</dbReference>
<accession>A0A928DQG2</accession>
<comment type="caution">
    <text evidence="8">The sequence shown here is derived from an EMBL/GenBank/DDBJ whole genome shotgun (WGS) entry which is preliminary data.</text>
</comment>
<evidence type="ECO:0000256" key="1">
    <source>
        <dbReference type="ARBA" id="ARBA00006915"/>
    </source>
</evidence>
<dbReference type="InterPro" id="IPR036566">
    <property type="entry name" value="PYNP-like_C_sf"/>
</dbReference>
<proteinExistence type="inferred from homology"/>
<dbReference type="NCBIfam" id="NF004490">
    <property type="entry name" value="PRK05820.1"/>
    <property type="match status" value="1"/>
</dbReference>
<dbReference type="NCBIfam" id="TIGR02644">
    <property type="entry name" value="Y_phosphoryl"/>
    <property type="match status" value="1"/>
</dbReference>
<evidence type="ECO:0000313" key="9">
    <source>
        <dbReference type="Proteomes" id="UP000725649"/>
    </source>
</evidence>
<dbReference type="InterPro" id="IPR036320">
    <property type="entry name" value="Glycosyl_Trfase_fam3_N_dom_sf"/>
</dbReference>
<dbReference type="SUPFAM" id="SSF52418">
    <property type="entry name" value="Nucleoside phosphorylase/phosphoribosyltransferase catalytic domain"/>
    <property type="match status" value="1"/>
</dbReference>
<dbReference type="InterPro" id="IPR000312">
    <property type="entry name" value="Glycosyl_Trfase_fam3"/>
</dbReference>
<dbReference type="Gene3D" id="3.40.1030.10">
    <property type="entry name" value="Nucleoside phosphorylase/phosphoribosyltransferase catalytic domain"/>
    <property type="match status" value="1"/>
</dbReference>
<evidence type="ECO:0000313" key="8">
    <source>
        <dbReference type="EMBL" id="MBE6421698.1"/>
    </source>
</evidence>
<dbReference type="GO" id="GO:0004645">
    <property type="term" value="F:1,4-alpha-oligoglucan phosphorylase activity"/>
    <property type="evidence" value="ECO:0007669"/>
    <property type="project" value="InterPro"/>
</dbReference>
<evidence type="ECO:0000256" key="2">
    <source>
        <dbReference type="ARBA" id="ARBA00011738"/>
    </source>
</evidence>
<dbReference type="GO" id="GO:0009032">
    <property type="term" value="F:thymidine phosphorylase activity"/>
    <property type="evidence" value="ECO:0007669"/>
    <property type="project" value="UniProtKB-EC"/>
</dbReference>
<dbReference type="PIRSF" id="PIRSF000478">
    <property type="entry name" value="TP_PyNP"/>
    <property type="match status" value="1"/>
</dbReference>
<comment type="subunit">
    <text evidence="2">Homodimer.</text>
</comment>
<dbReference type="AlphaFoldDB" id="A0A928DQG2"/>
<dbReference type="Gene3D" id="1.20.970.10">
    <property type="entry name" value="Transferase, Pyrimidine Nucleoside Phosphorylase, Chain C"/>
    <property type="match status" value="1"/>
</dbReference>
<evidence type="ECO:0000256" key="3">
    <source>
        <dbReference type="ARBA" id="ARBA00011892"/>
    </source>
</evidence>
<dbReference type="Gene3D" id="3.90.1170.30">
    <property type="entry name" value="Pyrimidine nucleoside phosphorylase-like, C-terminal domain"/>
    <property type="match status" value="1"/>
</dbReference>
<dbReference type="EC" id="2.4.2.4" evidence="3"/>
<dbReference type="SUPFAM" id="SSF47648">
    <property type="entry name" value="Nucleoside phosphorylase/phosphoribosyltransferase N-terminal domain"/>
    <property type="match status" value="1"/>
</dbReference>
<organism evidence="8 9">
    <name type="scientific">Candidatus Avelusimicrobium gallicola</name>
    <dbReference type="NCBI Taxonomy" id="2562704"/>
    <lineage>
        <taxon>Bacteria</taxon>
        <taxon>Pseudomonadati</taxon>
        <taxon>Elusimicrobiota</taxon>
        <taxon>Elusimicrobia</taxon>
        <taxon>Elusimicrobiales</taxon>
        <taxon>Elusimicrobiaceae</taxon>
        <taxon>Candidatus Avelusimicrobium</taxon>
    </lineage>
</organism>
<dbReference type="SUPFAM" id="SSF54680">
    <property type="entry name" value="Pyrimidine nucleoside phosphorylase C-terminal domain"/>
    <property type="match status" value="1"/>
</dbReference>
<evidence type="ECO:0000256" key="5">
    <source>
        <dbReference type="ARBA" id="ARBA00022679"/>
    </source>
</evidence>
<protein>
    <recommendedName>
        <fullName evidence="3">thymidine phosphorylase</fullName>
        <ecNumber evidence="3">2.4.2.4</ecNumber>
    </recommendedName>
</protein>
<dbReference type="Pfam" id="PF02885">
    <property type="entry name" value="Glycos_trans_3N"/>
    <property type="match status" value="1"/>
</dbReference>
<keyword evidence="5 8" id="KW-0808">Transferase</keyword>
<comment type="similarity">
    <text evidence="1">Belongs to the thymidine/pyrimidine-nucleoside phosphorylase family.</text>
</comment>
<dbReference type="PROSITE" id="PS00647">
    <property type="entry name" value="THYMID_PHOSPHORYLASE"/>
    <property type="match status" value="1"/>
</dbReference>
<dbReference type="Pfam" id="PF07831">
    <property type="entry name" value="PYNP_C"/>
    <property type="match status" value="1"/>
</dbReference>
<dbReference type="Proteomes" id="UP000725649">
    <property type="component" value="Unassembled WGS sequence"/>
</dbReference>
<evidence type="ECO:0000256" key="6">
    <source>
        <dbReference type="ARBA" id="ARBA00048550"/>
    </source>
</evidence>
<dbReference type="InterPro" id="IPR018090">
    <property type="entry name" value="Pyrmidine_PPas_bac/euk"/>
</dbReference>
<reference evidence="8" key="1">
    <citation type="submission" date="2019-04" db="EMBL/GenBank/DDBJ databases">
        <title>Evolution of Biomass-Degrading Anaerobic Consortia Revealed by Metagenomics.</title>
        <authorList>
            <person name="Peng X."/>
        </authorList>
    </citation>
    <scope>NUCLEOTIDE SEQUENCE</scope>
    <source>
        <strain evidence="8">SIG66</strain>
    </source>
</reference>
<comment type="catalytic activity">
    <reaction evidence="6">
        <text>thymidine + phosphate = 2-deoxy-alpha-D-ribose 1-phosphate + thymine</text>
        <dbReference type="Rhea" id="RHEA:16037"/>
        <dbReference type="ChEBI" id="CHEBI:17748"/>
        <dbReference type="ChEBI" id="CHEBI:17821"/>
        <dbReference type="ChEBI" id="CHEBI:43474"/>
        <dbReference type="ChEBI" id="CHEBI:57259"/>
        <dbReference type="EC" id="2.4.2.4"/>
    </reaction>
</comment>
<name>A0A928DQG2_9BACT</name>
<dbReference type="GO" id="GO:0006206">
    <property type="term" value="P:pyrimidine nucleobase metabolic process"/>
    <property type="evidence" value="ECO:0007669"/>
    <property type="project" value="InterPro"/>
</dbReference>